<dbReference type="InterPro" id="IPR000965">
    <property type="entry name" value="GPR_dom"/>
</dbReference>
<keyword evidence="7" id="KW-0963">Cytoplasm</keyword>
<dbReference type="SUPFAM" id="SSF53720">
    <property type="entry name" value="ALDH-like"/>
    <property type="match status" value="1"/>
</dbReference>
<dbReference type="InterPro" id="IPR020593">
    <property type="entry name" value="G-glutamylP_reductase_CS"/>
</dbReference>
<dbReference type="RefSeq" id="WP_125649593.1">
    <property type="nucleotide sequence ID" value="NZ_JBHTOH010000090.1"/>
</dbReference>
<dbReference type="PIRSF" id="PIRSF000151">
    <property type="entry name" value="GPR"/>
    <property type="match status" value="1"/>
</dbReference>
<evidence type="ECO:0000256" key="1">
    <source>
        <dbReference type="ARBA" id="ARBA00004985"/>
    </source>
</evidence>
<evidence type="ECO:0000256" key="7">
    <source>
        <dbReference type="HAMAP-Rule" id="MF_00412"/>
    </source>
</evidence>
<feature type="domain" description="Aldehyde dehydrogenase" evidence="8">
    <location>
        <begin position="9"/>
        <end position="282"/>
    </location>
</feature>
<evidence type="ECO:0000256" key="4">
    <source>
        <dbReference type="ARBA" id="ARBA00022857"/>
    </source>
</evidence>
<dbReference type="NCBIfam" id="NF001221">
    <property type="entry name" value="PRK00197.1"/>
    <property type="match status" value="1"/>
</dbReference>
<comment type="pathway">
    <text evidence="1 7">Amino-acid biosynthesis; L-proline biosynthesis; L-glutamate 5-semialdehyde from L-glutamate: step 2/2.</text>
</comment>
<dbReference type="Gene3D" id="3.40.309.10">
    <property type="entry name" value="Aldehyde Dehydrogenase, Chain A, domain 2"/>
    <property type="match status" value="1"/>
</dbReference>
<keyword evidence="10" id="KW-1185">Reference proteome</keyword>
<keyword evidence="5 7" id="KW-0560">Oxidoreductase</keyword>
<proteinExistence type="inferred from homology"/>
<dbReference type="GO" id="GO:0004350">
    <property type="term" value="F:glutamate-5-semialdehyde dehydrogenase activity"/>
    <property type="evidence" value="ECO:0007669"/>
    <property type="project" value="UniProtKB-EC"/>
</dbReference>
<accession>A0ABW4BNU6</accession>
<keyword evidence="4 7" id="KW-0521">NADP</keyword>
<dbReference type="Proteomes" id="UP001597191">
    <property type="component" value="Unassembled WGS sequence"/>
</dbReference>
<evidence type="ECO:0000259" key="8">
    <source>
        <dbReference type="Pfam" id="PF00171"/>
    </source>
</evidence>
<dbReference type="InterPro" id="IPR015590">
    <property type="entry name" value="Aldehyde_DH_dom"/>
</dbReference>
<comment type="catalytic activity">
    <reaction evidence="6 7">
        <text>L-glutamate 5-semialdehyde + phosphate + NADP(+) = L-glutamyl 5-phosphate + NADPH + H(+)</text>
        <dbReference type="Rhea" id="RHEA:19541"/>
        <dbReference type="ChEBI" id="CHEBI:15378"/>
        <dbReference type="ChEBI" id="CHEBI:43474"/>
        <dbReference type="ChEBI" id="CHEBI:57783"/>
        <dbReference type="ChEBI" id="CHEBI:58066"/>
        <dbReference type="ChEBI" id="CHEBI:58274"/>
        <dbReference type="ChEBI" id="CHEBI:58349"/>
        <dbReference type="EC" id="1.2.1.41"/>
    </reaction>
</comment>
<evidence type="ECO:0000313" key="10">
    <source>
        <dbReference type="Proteomes" id="UP001597191"/>
    </source>
</evidence>
<evidence type="ECO:0000256" key="5">
    <source>
        <dbReference type="ARBA" id="ARBA00023002"/>
    </source>
</evidence>
<dbReference type="Gene3D" id="3.40.605.10">
    <property type="entry name" value="Aldehyde Dehydrogenase, Chain A, domain 1"/>
    <property type="match status" value="1"/>
</dbReference>
<evidence type="ECO:0000256" key="6">
    <source>
        <dbReference type="ARBA" id="ARBA00049024"/>
    </source>
</evidence>
<dbReference type="Pfam" id="PF00171">
    <property type="entry name" value="Aldedh"/>
    <property type="match status" value="1"/>
</dbReference>
<dbReference type="PANTHER" id="PTHR11063">
    <property type="entry name" value="GLUTAMATE SEMIALDEHYDE DEHYDROGENASE"/>
    <property type="match status" value="1"/>
</dbReference>
<reference evidence="10" key="1">
    <citation type="journal article" date="2019" name="Int. J. Syst. Evol. Microbiol.">
        <title>The Global Catalogue of Microorganisms (GCM) 10K type strain sequencing project: providing services to taxonomists for standard genome sequencing and annotation.</title>
        <authorList>
            <consortium name="The Broad Institute Genomics Platform"/>
            <consortium name="The Broad Institute Genome Sequencing Center for Infectious Disease"/>
            <person name="Wu L."/>
            <person name="Ma J."/>
        </authorList>
    </citation>
    <scope>NUCLEOTIDE SEQUENCE [LARGE SCALE GENOMIC DNA]</scope>
    <source>
        <strain evidence="10">CCM 8937</strain>
    </source>
</reference>
<dbReference type="HAMAP" id="MF_00412">
    <property type="entry name" value="ProA"/>
    <property type="match status" value="1"/>
</dbReference>
<name>A0ABW4BNU6_9LACO</name>
<comment type="function">
    <text evidence="7">Catalyzes the NADPH-dependent reduction of L-glutamate 5-phosphate into L-glutamate 5-semialdehyde and phosphate. The product spontaneously undergoes cyclization to form 1-pyrroline-5-carboxylate.</text>
</comment>
<dbReference type="PANTHER" id="PTHR11063:SF8">
    <property type="entry name" value="DELTA-1-PYRROLINE-5-CARBOXYLATE SYNTHASE"/>
    <property type="match status" value="1"/>
</dbReference>
<sequence length="415" mass="44689">MTTLVEIGQQAQAAATELALLKTTDKNAALQTMATELIAEEAAILAANELDLTVAETNGVRPAMLDRLKLDHERLVGMANGLQQVMQLPDPIGQAISGWQTENGLQIENVRVPLGVIGMIYEARPNVTVDAAGLTLKSGNAVILRGGKEAIKTNLALAGALQTGLRKAGLTANAVQLIADTSHETAQQLMQLTDYVDVLIPRGSSKFINFVVHNATVPVIETGAGNCHIYVDQNADLSMAREIIINAKTQRPSVCNAMEKLVVHEKVAAEFLPMIATALAPYHVELRGDAAACAILPEIVPATAEDWGTEYDDYIMAIKVVPDLNAAITHINRYNTHHSEAIITKDYAASQEFQRRINAAVVYTNASTRFTDGFEFGFGAEIGISTQKLHARGPMGLTALTSNQYHVYGNGQIRQ</sequence>
<gene>
    <name evidence="7" type="primary">proA</name>
    <name evidence="9" type="ORF">ACFQ4R_10095</name>
</gene>
<comment type="subcellular location">
    <subcellularLocation>
        <location evidence="7">Cytoplasm</location>
    </subcellularLocation>
</comment>
<organism evidence="9 10">
    <name type="scientific">Lapidilactobacillus gannanensis</name>
    <dbReference type="NCBI Taxonomy" id="2486002"/>
    <lineage>
        <taxon>Bacteria</taxon>
        <taxon>Bacillati</taxon>
        <taxon>Bacillota</taxon>
        <taxon>Bacilli</taxon>
        <taxon>Lactobacillales</taxon>
        <taxon>Lactobacillaceae</taxon>
        <taxon>Lapidilactobacillus</taxon>
    </lineage>
</organism>
<keyword evidence="2 7" id="KW-0028">Amino-acid biosynthesis</keyword>
<keyword evidence="3 7" id="KW-0641">Proline biosynthesis</keyword>
<dbReference type="CDD" id="cd07079">
    <property type="entry name" value="ALDH_F18-19_ProA-GPR"/>
    <property type="match status" value="1"/>
</dbReference>
<dbReference type="NCBIfam" id="TIGR00407">
    <property type="entry name" value="proA"/>
    <property type="match status" value="1"/>
</dbReference>
<evidence type="ECO:0000313" key="9">
    <source>
        <dbReference type="EMBL" id="MFD1411930.1"/>
    </source>
</evidence>
<dbReference type="EC" id="1.2.1.41" evidence="7"/>
<evidence type="ECO:0000256" key="3">
    <source>
        <dbReference type="ARBA" id="ARBA00022650"/>
    </source>
</evidence>
<dbReference type="EMBL" id="JBHTOH010000090">
    <property type="protein sequence ID" value="MFD1411930.1"/>
    <property type="molecule type" value="Genomic_DNA"/>
</dbReference>
<dbReference type="InterPro" id="IPR016161">
    <property type="entry name" value="Ald_DH/histidinol_DH"/>
</dbReference>
<dbReference type="InterPro" id="IPR012134">
    <property type="entry name" value="Glu-5-SA_DH"/>
</dbReference>
<protein>
    <recommendedName>
        <fullName evidence="7">Gamma-glutamyl phosphate reductase</fullName>
        <shortName evidence="7">GPR</shortName>
        <ecNumber evidence="7">1.2.1.41</ecNumber>
    </recommendedName>
    <alternativeName>
        <fullName evidence="7">Glutamate-5-semialdehyde dehydrogenase</fullName>
    </alternativeName>
    <alternativeName>
        <fullName evidence="7">Glutamyl-gamma-semialdehyde dehydrogenase</fullName>
        <shortName evidence="7">GSA dehydrogenase</shortName>
    </alternativeName>
</protein>
<comment type="similarity">
    <text evidence="7">Belongs to the gamma-glutamyl phosphate reductase family.</text>
</comment>
<evidence type="ECO:0000256" key="2">
    <source>
        <dbReference type="ARBA" id="ARBA00022605"/>
    </source>
</evidence>
<dbReference type="InterPro" id="IPR016163">
    <property type="entry name" value="Ald_DH_C"/>
</dbReference>
<comment type="caution">
    <text evidence="9">The sequence shown here is derived from an EMBL/GenBank/DDBJ whole genome shotgun (WGS) entry which is preliminary data.</text>
</comment>
<dbReference type="InterPro" id="IPR016162">
    <property type="entry name" value="Ald_DH_N"/>
</dbReference>
<dbReference type="PROSITE" id="PS01223">
    <property type="entry name" value="PROA"/>
    <property type="match status" value="1"/>
</dbReference>